<dbReference type="InterPro" id="IPR050410">
    <property type="entry name" value="CCR4/nocturin_mRNA_transcr"/>
</dbReference>
<feature type="non-terminal residue" evidence="3">
    <location>
        <position position="1"/>
    </location>
</feature>
<evidence type="ECO:0000259" key="1">
    <source>
        <dbReference type="Pfam" id="PF03372"/>
    </source>
</evidence>
<dbReference type="Gene3D" id="3.60.10.10">
    <property type="entry name" value="Endonuclease/exonuclease/phosphatase"/>
    <property type="match status" value="1"/>
</dbReference>
<accession>A0A6P6RZV4</accession>
<evidence type="ECO:0000313" key="3">
    <source>
        <dbReference type="RefSeq" id="XP_026193393.1"/>
    </source>
</evidence>
<dbReference type="GO" id="GO:0000175">
    <property type="term" value="F:3'-5'-RNA exonuclease activity"/>
    <property type="evidence" value="ECO:0007669"/>
    <property type="project" value="TreeGrafter"/>
</dbReference>
<reference evidence="3" key="1">
    <citation type="submission" date="2025-08" db="UniProtKB">
        <authorList>
            <consortium name="RefSeq"/>
        </authorList>
    </citation>
    <scope>IDENTIFICATION</scope>
</reference>
<evidence type="ECO:0000313" key="2">
    <source>
        <dbReference type="Proteomes" id="UP000515125"/>
    </source>
</evidence>
<dbReference type="Proteomes" id="UP000515125">
    <property type="component" value="Unplaced"/>
</dbReference>
<organism evidence="2 3">
    <name type="scientific">Cyclospora cayetanensis</name>
    <dbReference type="NCBI Taxonomy" id="88456"/>
    <lineage>
        <taxon>Eukaryota</taxon>
        <taxon>Sar</taxon>
        <taxon>Alveolata</taxon>
        <taxon>Apicomplexa</taxon>
        <taxon>Conoidasida</taxon>
        <taxon>Coccidia</taxon>
        <taxon>Eucoccidiorida</taxon>
        <taxon>Eimeriorina</taxon>
        <taxon>Eimeriidae</taxon>
        <taxon>Cyclospora</taxon>
    </lineage>
</organism>
<keyword evidence="2" id="KW-1185">Reference proteome</keyword>
<dbReference type="GeneID" id="34618473"/>
<name>A0A6P6RZV4_9EIME</name>
<dbReference type="AlphaFoldDB" id="A0A6P6RZV4"/>
<dbReference type="PANTHER" id="PTHR12121:SF37">
    <property type="entry name" value="2',5'-PHOSPHODIESTERASE 12"/>
    <property type="match status" value="1"/>
</dbReference>
<dbReference type="Pfam" id="PF03372">
    <property type="entry name" value="Exo_endo_phos"/>
    <property type="match status" value="1"/>
</dbReference>
<proteinExistence type="predicted"/>
<dbReference type="InterPro" id="IPR036691">
    <property type="entry name" value="Endo/exonu/phosph_ase_sf"/>
</dbReference>
<dbReference type="GO" id="GO:0000288">
    <property type="term" value="P:nuclear-transcribed mRNA catabolic process, deadenylation-dependent decay"/>
    <property type="evidence" value="ECO:0007669"/>
    <property type="project" value="TreeGrafter"/>
</dbReference>
<gene>
    <name evidence="3" type="primary">LOC34618473</name>
</gene>
<dbReference type="GO" id="GO:0005739">
    <property type="term" value="C:mitochondrion"/>
    <property type="evidence" value="ECO:0007669"/>
    <property type="project" value="TreeGrafter"/>
</dbReference>
<dbReference type="SUPFAM" id="SSF56219">
    <property type="entry name" value="DNase I-like"/>
    <property type="match status" value="1"/>
</dbReference>
<dbReference type="PANTHER" id="PTHR12121">
    <property type="entry name" value="CARBON CATABOLITE REPRESSOR PROTEIN 4"/>
    <property type="match status" value="1"/>
</dbReference>
<dbReference type="InterPro" id="IPR005135">
    <property type="entry name" value="Endo/exonuclease/phosphatase"/>
</dbReference>
<protein>
    <submittedName>
        <fullName evidence="3">2',5'-phosphodiesterase 12</fullName>
    </submittedName>
</protein>
<sequence length="649" mass="70598">ATSAPAAMLPIEFGGVVLINLTGEVAFQAANAAVSACHAASVKPSDPAGESERLKLQLLWRGRRIALNRPADETLGMLLAKLACSCTLSTASPREKSATAKKKKHRTVAANAAGEVVGDNAAALEVLKTAPLLIYVEPEHASAAAKAAISAKTANAAESEKNKFSAPDLECSPLWFSAVLNPPLVTRVSVRYKLFADCPVLAVLETIGATPDAFELRWQYADATEPAGYGPVFIPRRDDVGRSLQLEALVPSLPQFGQKASLGKVLAMPEGDWHRERMQAFRQQQQQEDERRNSQEKAAFRVVSFNLLAEGYAQTPQAESSMYCSCPAPLRRFVHRAPLLGRELLQLDADIYCLQEWCVGNTVSSPSASRAFDKTRRVQEGCALFYRKSRFSLLQTQALSISQQLAKHAMFKELRASLSSKWPDLLERLMPQLGTVLQLTALRDIKNETVPPLLIANTHLFFHPRASHVRILQVYAVCRLLSELITAPPLQSASLVLCGDFNCDADSGGHRLLTNTKISHADKDWEHAPTYSWDEQNCDEEVLDSETAAAANSEATATADATAAVEGLSLELPPSVHLKDCYAATPLPFTNFVCGFQAALDHVFVSKELHVVGTLPGVSFESVDAHGGLLCEFYPSDHLSIAADLQYKQ</sequence>
<dbReference type="RefSeq" id="XP_026193393.1">
    <property type="nucleotide sequence ID" value="XM_026337608.1"/>
</dbReference>
<feature type="domain" description="Endonuclease/exonuclease/phosphatase" evidence="1">
    <location>
        <begin position="304"/>
        <end position="638"/>
    </location>
</feature>
<dbReference type="OrthoDB" id="332064at2759"/>